<evidence type="ECO:0000313" key="2">
    <source>
        <dbReference type="Proteomes" id="UP000245790"/>
    </source>
</evidence>
<gene>
    <name evidence="1" type="ORF">C8D97_10480</name>
</gene>
<dbReference type="Pfam" id="PF07073">
    <property type="entry name" value="ROF"/>
    <property type="match status" value="1"/>
</dbReference>
<keyword evidence="2" id="KW-1185">Reference proteome</keyword>
<proteinExistence type="predicted"/>
<organism evidence="1 2">
    <name type="scientific">Pleionea mediterranea</name>
    <dbReference type="NCBI Taxonomy" id="523701"/>
    <lineage>
        <taxon>Bacteria</taxon>
        <taxon>Pseudomonadati</taxon>
        <taxon>Pseudomonadota</taxon>
        <taxon>Gammaproteobacteria</taxon>
        <taxon>Oceanospirillales</taxon>
        <taxon>Pleioneaceae</taxon>
        <taxon>Pleionea</taxon>
    </lineage>
</organism>
<dbReference type="InterPro" id="IPR038626">
    <property type="entry name" value="Rof-like_sf"/>
</dbReference>
<sequence>MIACDIHDRFEAICVYHCKVCIILVSGKQLTGTADTITGNKKAEYLVVKKDDGSESVDLTTIKKVDILDQPSRIKNFSVQHGEDI</sequence>
<evidence type="ECO:0000313" key="1">
    <source>
        <dbReference type="EMBL" id="PWK52862.1"/>
    </source>
</evidence>
<dbReference type="SUPFAM" id="SSF101744">
    <property type="entry name" value="Rof/RNase P subunit-like"/>
    <property type="match status" value="1"/>
</dbReference>
<dbReference type="InterPro" id="IPR023534">
    <property type="entry name" value="Rof/RNase_P-like"/>
</dbReference>
<protein>
    <submittedName>
        <fullName evidence="1">Rof transcriptional antiterminator</fullName>
    </submittedName>
</protein>
<dbReference type="OrthoDB" id="5344363at2"/>
<dbReference type="AlphaFoldDB" id="A0A316FX07"/>
<dbReference type="Gene3D" id="2.30.30.400">
    <property type="entry name" value="Rof-like"/>
    <property type="match status" value="1"/>
</dbReference>
<dbReference type="InterPro" id="IPR009778">
    <property type="entry name" value="ROF"/>
</dbReference>
<name>A0A316FX07_9GAMM</name>
<accession>A0A316FX07</accession>
<comment type="caution">
    <text evidence="1">The sequence shown here is derived from an EMBL/GenBank/DDBJ whole genome shotgun (WGS) entry which is preliminary data.</text>
</comment>
<dbReference type="RefSeq" id="WP_109762848.1">
    <property type="nucleotide sequence ID" value="NZ_QGGU01000004.1"/>
</dbReference>
<reference evidence="1 2" key="1">
    <citation type="submission" date="2018-05" db="EMBL/GenBank/DDBJ databases">
        <title>Genomic Encyclopedia of Type Strains, Phase IV (KMG-IV): sequencing the most valuable type-strain genomes for metagenomic binning, comparative biology and taxonomic classification.</title>
        <authorList>
            <person name="Goeker M."/>
        </authorList>
    </citation>
    <scope>NUCLEOTIDE SEQUENCE [LARGE SCALE GENOMIC DNA]</scope>
    <source>
        <strain evidence="1 2">DSM 25350</strain>
    </source>
</reference>
<dbReference type="EMBL" id="QGGU01000004">
    <property type="protein sequence ID" value="PWK52862.1"/>
    <property type="molecule type" value="Genomic_DNA"/>
</dbReference>
<dbReference type="Proteomes" id="UP000245790">
    <property type="component" value="Unassembled WGS sequence"/>
</dbReference>